<keyword evidence="3" id="KW-1185">Reference proteome</keyword>
<evidence type="ECO:0000313" key="3">
    <source>
        <dbReference type="Proteomes" id="UP001597024"/>
    </source>
</evidence>
<gene>
    <name evidence="2" type="ORF">ACFQ08_36600</name>
</gene>
<comment type="caution">
    <text evidence="2">The sequence shown here is derived from an EMBL/GenBank/DDBJ whole genome shotgun (WGS) entry which is preliminary data.</text>
</comment>
<dbReference type="SUPFAM" id="SSF50475">
    <property type="entry name" value="FMN-binding split barrel"/>
    <property type="match status" value="1"/>
</dbReference>
<sequence length="68" mass="7132">SVVALSLAEASVKVRQGPPSDEPEDYALPIWAGVLPLRLSWGAPETDPAMTSEVETPAHVASRPAPGR</sequence>
<reference evidence="3" key="1">
    <citation type="journal article" date="2019" name="Int. J. Syst. Evol. Microbiol.">
        <title>The Global Catalogue of Microorganisms (GCM) 10K type strain sequencing project: providing services to taxonomists for standard genome sequencing and annotation.</title>
        <authorList>
            <consortium name="The Broad Institute Genomics Platform"/>
            <consortium name="The Broad Institute Genome Sequencing Center for Infectious Disease"/>
            <person name="Wu L."/>
            <person name="Ma J."/>
        </authorList>
    </citation>
    <scope>NUCLEOTIDE SEQUENCE [LARGE SCALE GENOMIC DNA]</scope>
    <source>
        <strain evidence="3">CCUG 62974</strain>
    </source>
</reference>
<dbReference type="Gene3D" id="2.30.110.10">
    <property type="entry name" value="Electron Transport, Fmn-binding Protein, Chain A"/>
    <property type="match status" value="1"/>
</dbReference>
<dbReference type="Proteomes" id="UP001597024">
    <property type="component" value="Unassembled WGS sequence"/>
</dbReference>
<evidence type="ECO:0000313" key="2">
    <source>
        <dbReference type="EMBL" id="MFD0890095.1"/>
    </source>
</evidence>
<dbReference type="InterPro" id="IPR012349">
    <property type="entry name" value="Split_barrel_FMN-bd"/>
</dbReference>
<feature type="region of interest" description="Disordered" evidence="1">
    <location>
        <begin position="45"/>
        <end position="68"/>
    </location>
</feature>
<organism evidence="2 3">
    <name type="scientific">Streptosporangium algeriense</name>
    <dbReference type="NCBI Taxonomy" id="1682748"/>
    <lineage>
        <taxon>Bacteria</taxon>
        <taxon>Bacillati</taxon>
        <taxon>Actinomycetota</taxon>
        <taxon>Actinomycetes</taxon>
        <taxon>Streptosporangiales</taxon>
        <taxon>Streptosporangiaceae</taxon>
        <taxon>Streptosporangium</taxon>
    </lineage>
</organism>
<accession>A0ABW3E1X0</accession>
<feature type="non-terminal residue" evidence="2">
    <location>
        <position position="1"/>
    </location>
</feature>
<dbReference type="EMBL" id="JBHTHX010002214">
    <property type="protein sequence ID" value="MFD0890095.1"/>
    <property type="molecule type" value="Genomic_DNA"/>
</dbReference>
<evidence type="ECO:0000256" key="1">
    <source>
        <dbReference type="SAM" id="MobiDB-lite"/>
    </source>
</evidence>
<proteinExistence type="predicted"/>
<name>A0ABW3E1X0_9ACTN</name>
<protein>
    <submittedName>
        <fullName evidence="2">Pyridoxamine 5'-phosphate oxidase family protein</fullName>
    </submittedName>
</protein>